<dbReference type="Gene3D" id="1.10.10.2840">
    <property type="entry name" value="PucR C-terminal helix-turn-helix domain"/>
    <property type="match status" value="1"/>
</dbReference>
<evidence type="ECO:0000259" key="3">
    <source>
        <dbReference type="Pfam" id="PF17853"/>
    </source>
</evidence>
<dbReference type="Proteomes" id="UP000646523">
    <property type="component" value="Unassembled WGS sequence"/>
</dbReference>
<feature type="domain" description="PucR C-terminal helix-turn-helix" evidence="2">
    <location>
        <begin position="345"/>
        <end position="402"/>
    </location>
</feature>
<organism evidence="4 5">
    <name type="scientific">Nonomuraea cavernae</name>
    <dbReference type="NCBI Taxonomy" id="2045107"/>
    <lineage>
        <taxon>Bacteria</taxon>
        <taxon>Bacillati</taxon>
        <taxon>Actinomycetota</taxon>
        <taxon>Actinomycetes</taxon>
        <taxon>Streptosporangiales</taxon>
        <taxon>Streptosporangiaceae</taxon>
        <taxon>Nonomuraea</taxon>
    </lineage>
</organism>
<keyword evidence="5" id="KW-1185">Reference proteome</keyword>
<gene>
    <name evidence="4" type="ORF">GCM10012289_74170</name>
</gene>
<comment type="caution">
    <text evidence="4">The sequence shown here is derived from an EMBL/GenBank/DDBJ whole genome shotgun (WGS) entry which is preliminary data.</text>
</comment>
<dbReference type="Pfam" id="PF13556">
    <property type="entry name" value="HTH_30"/>
    <property type="match status" value="1"/>
</dbReference>
<dbReference type="EMBL" id="BMNH01000044">
    <property type="protein sequence ID" value="GGO82592.1"/>
    <property type="molecule type" value="Genomic_DNA"/>
</dbReference>
<protein>
    <submittedName>
        <fullName evidence="4">Transcriptional regulator</fullName>
    </submittedName>
</protein>
<feature type="domain" description="CdaR GGDEF-like" evidence="3">
    <location>
        <begin position="174"/>
        <end position="293"/>
    </location>
</feature>
<dbReference type="InterPro" id="IPR042070">
    <property type="entry name" value="PucR_C-HTH_sf"/>
</dbReference>
<evidence type="ECO:0000313" key="5">
    <source>
        <dbReference type="Proteomes" id="UP000646523"/>
    </source>
</evidence>
<reference evidence="4" key="2">
    <citation type="submission" date="2020-09" db="EMBL/GenBank/DDBJ databases">
        <authorList>
            <person name="Sun Q."/>
            <person name="Zhou Y."/>
        </authorList>
    </citation>
    <scope>NUCLEOTIDE SEQUENCE</scope>
    <source>
        <strain evidence="4">CGMCC 4.7368</strain>
    </source>
</reference>
<dbReference type="PANTHER" id="PTHR33744:SF17">
    <property type="entry name" value="CONSERVED PROTEIN"/>
    <property type="match status" value="1"/>
</dbReference>
<evidence type="ECO:0000313" key="4">
    <source>
        <dbReference type="EMBL" id="GGO82592.1"/>
    </source>
</evidence>
<proteinExistence type="inferred from homology"/>
<evidence type="ECO:0000259" key="2">
    <source>
        <dbReference type="Pfam" id="PF13556"/>
    </source>
</evidence>
<sequence>MIAELQRIADRLGAALDRPVAIDDTQLRQYVYTYHPSGNDPAREQAILRRHAGPDILRWITVHRAPERKGAFLLPANPAIGMTCPRWAAVARVGGKAVAYIWVQVDDPELAESRRRRIEAAAESVAEVFQRQRHIDELRSLSERESLIRLLSDDIEARVRAVERIADADIFRHEWPAAVAVFLPVSGTGAGLGEAERSSLSAALESVRMTLPARQTLSLVRQNHGLLVMARPDDGAVPRHTLDQRLAETAREKIELALSATGPFTVWAGVGNACPQLTELVASYREALRGAQVAASLGSMARTVHHSGLGVYARIAQLVNDQPEEVVLHPGIRLLIDRESVGAPLAETLEVFLDNAGDVARSAQRLHLHRASLYGRLRRIEELTGLDLGNGHDRLVAHLELKLARLLRLRQPYGVDAAGAASTGSPALSDT</sequence>
<name>A0A917ZIS8_9ACTN</name>
<reference evidence="4" key="1">
    <citation type="journal article" date="2014" name="Int. J. Syst. Evol. Microbiol.">
        <title>Complete genome sequence of Corynebacterium casei LMG S-19264T (=DSM 44701T), isolated from a smear-ripened cheese.</title>
        <authorList>
            <consortium name="US DOE Joint Genome Institute (JGI-PGF)"/>
            <person name="Walter F."/>
            <person name="Albersmeier A."/>
            <person name="Kalinowski J."/>
            <person name="Ruckert C."/>
        </authorList>
    </citation>
    <scope>NUCLEOTIDE SEQUENCE</scope>
    <source>
        <strain evidence="4">CGMCC 4.7368</strain>
    </source>
</reference>
<accession>A0A917ZIS8</accession>
<evidence type="ECO:0000256" key="1">
    <source>
        <dbReference type="ARBA" id="ARBA00006754"/>
    </source>
</evidence>
<dbReference type="InterPro" id="IPR025736">
    <property type="entry name" value="PucR_C-HTH_dom"/>
</dbReference>
<dbReference type="AlphaFoldDB" id="A0A917ZIS8"/>
<dbReference type="InterPro" id="IPR051448">
    <property type="entry name" value="CdaR-like_regulators"/>
</dbReference>
<dbReference type="PANTHER" id="PTHR33744">
    <property type="entry name" value="CARBOHYDRATE DIACID REGULATOR"/>
    <property type="match status" value="1"/>
</dbReference>
<dbReference type="RefSeq" id="WP_189128916.1">
    <property type="nucleotide sequence ID" value="NZ_BMNH01000044.1"/>
</dbReference>
<comment type="similarity">
    <text evidence="1">Belongs to the CdaR family.</text>
</comment>
<dbReference type="InterPro" id="IPR041522">
    <property type="entry name" value="CdaR_GGDEF"/>
</dbReference>
<dbReference type="Pfam" id="PF17853">
    <property type="entry name" value="GGDEF_2"/>
    <property type="match status" value="1"/>
</dbReference>